<proteinExistence type="predicted"/>
<evidence type="ECO:0000313" key="2">
    <source>
        <dbReference type="Proteomes" id="UP001149140"/>
    </source>
</evidence>
<dbReference type="Gene3D" id="3.40.50.150">
    <property type="entry name" value="Vaccinia Virus protein VP39"/>
    <property type="match status" value="2"/>
</dbReference>
<dbReference type="InterPro" id="IPR029063">
    <property type="entry name" value="SAM-dependent_MTases_sf"/>
</dbReference>
<organism evidence="1 2">
    <name type="scientific">Solirubrobacter ginsenosidimutans</name>
    <dbReference type="NCBI Taxonomy" id="490573"/>
    <lineage>
        <taxon>Bacteria</taxon>
        <taxon>Bacillati</taxon>
        <taxon>Actinomycetota</taxon>
        <taxon>Thermoleophilia</taxon>
        <taxon>Solirubrobacterales</taxon>
        <taxon>Solirubrobacteraceae</taxon>
        <taxon>Solirubrobacter</taxon>
    </lineage>
</organism>
<dbReference type="Proteomes" id="UP001149140">
    <property type="component" value="Unassembled WGS sequence"/>
</dbReference>
<keyword evidence="1" id="KW-0808">Transferase</keyword>
<accession>A0A9X3S2W5</accession>
<reference evidence="1" key="1">
    <citation type="submission" date="2022-10" db="EMBL/GenBank/DDBJ databases">
        <title>The WGS of Solirubrobacter ginsenosidimutans DSM 21036.</title>
        <authorList>
            <person name="Jiang Z."/>
        </authorList>
    </citation>
    <scope>NUCLEOTIDE SEQUENCE</scope>
    <source>
        <strain evidence="1">DSM 21036</strain>
    </source>
</reference>
<dbReference type="SUPFAM" id="SSF53335">
    <property type="entry name" value="S-adenosyl-L-methionine-dependent methyltransferases"/>
    <property type="match status" value="1"/>
</dbReference>
<dbReference type="RefSeq" id="WP_270041988.1">
    <property type="nucleotide sequence ID" value="NZ_JAPDOD010000020.1"/>
</dbReference>
<dbReference type="GO" id="GO:0032259">
    <property type="term" value="P:methylation"/>
    <property type="evidence" value="ECO:0007669"/>
    <property type="project" value="UniProtKB-KW"/>
</dbReference>
<dbReference type="CDD" id="cd02440">
    <property type="entry name" value="AdoMet_MTases"/>
    <property type="match status" value="1"/>
</dbReference>
<dbReference type="GO" id="GO:0008168">
    <property type="term" value="F:methyltransferase activity"/>
    <property type="evidence" value="ECO:0007669"/>
    <property type="project" value="UniProtKB-KW"/>
</dbReference>
<dbReference type="PANTHER" id="PTHR43464:SF94">
    <property type="entry name" value="MALONYL-[ACYL-CARRIER PROTEIN] O-METHYLTRANSFERASE"/>
    <property type="match status" value="1"/>
</dbReference>
<dbReference type="Pfam" id="PF13489">
    <property type="entry name" value="Methyltransf_23"/>
    <property type="match status" value="1"/>
</dbReference>
<name>A0A9X3S2W5_9ACTN</name>
<dbReference type="EMBL" id="JAPDOD010000020">
    <property type="protein sequence ID" value="MDA0162752.1"/>
    <property type="molecule type" value="Genomic_DNA"/>
</dbReference>
<evidence type="ECO:0000313" key="1">
    <source>
        <dbReference type="EMBL" id="MDA0162752.1"/>
    </source>
</evidence>
<keyword evidence="1" id="KW-0489">Methyltransferase</keyword>
<protein>
    <submittedName>
        <fullName evidence="1">Class I SAM-dependent methyltransferase</fullName>
    </submittedName>
</protein>
<sequence>MPAPDALAYVRAALPPPPARILEIGAGDGELAALLRTAGYDVTAIDPKGSDAVLPVALIDLDAPPRSFDAAVAMVSLHHVVPLGHSLRRLSEVLRHGARLVIDEFDVDALDERASAWWLDQHDNPKHPADHVAEMREHLYSVGHIRDELAPWFDLGEPVPGAYLYRWPLRPELRDEEERLIATGELPAVGRRFVAIRR</sequence>
<comment type="caution">
    <text evidence="1">The sequence shown here is derived from an EMBL/GenBank/DDBJ whole genome shotgun (WGS) entry which is preliminary data.</text>
</comment>
<keyword evidence="2" id="KW-1185">Reference proteome</keyword>
<gene>
    <name evidence="1" type="ORF">OM076_20940</name>
</gene>
<dbReference type="PANTHER" id="PTHR43464">
    <property type="entry name" value="METHYLTRANSFERASE"/>
    <property type="match status" value="1"/>
</dbReference>
<dbReference type="AlphaFoldDB" id="A0A9X3S2W5"/>